<dbReference type="EMBL" id="KB007857">
    <property type="protein sequence ID" value="ELR23198.1"/>
    <property type="molecule type" value="Genomic_DNA"/>
</dbReference>
<evidence type="ECO:0000256" key="1">
    <source>
        <dbReference type="PROSITE-ProRule" id="PRU00984"/>
    </source>
</evidence>
<reference evidence="3 4" key="1">
    <citation type="journal article" date="2013" name="Genome Biol.">
        <title>Genome of Acanthamoeba castellanii highlights extensive lateral gene transfer and early evolution of tyrosine kinase signaling.</title>
        <authorList>
            <person name="Clarke M."/>
            <person name="Lohan A.J."/>
            <person name="Liu B."/>
            <person name="Lagkouvardos I."/>
            <person name="Roy S."/>
            <person name="Zafar N."/>
            <person name="Bertelli C."/>
            <person name="Schilde C."/>
            <person name="Kianianmomeni A."/>
            <person name="Burglin T.R."/>
            <person name="Frech C."/>
            <person name="Turcotte B."/>
            <person name="Kopec K.O."/>
            <person name="Synnott J.M."/>
            <person name="Choo C."/>
            <person name="Paponov I."/>
            <person name="Finkler A."/>
            <person name="Soon Heng Tan C."/>
            <person name="Hutchins A.P."/>
            <person name="Weinmeier T."/>
            <person name="Rattei T."/>
            <person name="Chu J.S."/>
            <person name="Gimenez G."/>
            <person name="Irimia M."/>
            <person name="Rigden D.J."/>
            <person name="Fitzpatrick D.A."/>
            <person name="Lorenzo-Morales J."/>
            <person name="Bateman A."/>
            <person name="Chiu C.H."/>
            <person name="Tang P."/>
            <person name="Hegemann P."/>
            <person name="Fromm H."/>
            <person name="Raoult D."/>
            <person name="Greub G."/>
            <person name="Miranda-Saavedra D."/>
            <person name="Chen N."/>
            <person name="Nash P."/>
            <person name="Ginger M.L."/>
            <person name="Horn M."/>
            <person name="Schaap P."/>
            <person name="Caler L."/>
            <person name="Loftus B."/>
        </authorList>
    </citation>
    <scope>NUCLEOTIDE SEQUENCE [LARGE SCALE GENOMIC DNA]</scope>
    <source>
        <strain evidence="3 4">Neff</strain>
    </source>
</reference>
<name>L8HEK0_ACACF</name>
<accession>L8HEK0</accession>
<dbReference type="InterPro" id="IPR027357">
    <property type="entry name" value="DOCKER_dom"/>
</dbReference>
<dbReference type="OMA" id="SEITHEQ"/>
<dbReference type="PANTHER" id="PTHR23317">
    <property type="entry name" value="DEDICATOR OF CYTOKINESIS DOCK"/>
    <property type="match status" value="1"/>
</dbReference>
<dbReference type="Proteomes" id="UP000011083">
    <property type="component" value="Unassembled WGS sequence"/>
</dbReference>
<dbReference type="GO" id="GO:0007264">
    <property type="term" value="P:small GTPase-mediated signal transduction"/>
    <property type="evidence" value="ECO:0007669"/>
    <property type="project" value="InterPro"/>
</dbReference>
<dbReference type="InterPro" id="IPR043162">
    <property type="entry name" value="DOCK_C_lobe_C"/>
</dbReference>
<dbReference type="InterPro" id="IPR026791">
    <property type="entry name" value="DOCK"/>
</dbReference>
<dbReference type="AlphaFoldDB" id="L8HEK0"/>
<dbReference type="InterPro" id="IPR046770">
    <property type="entry name" value="DOCKER_Lobe_B"/>
</dbReference>
<dbReference type="Pfam" id="PF20422">
    <property type="entry name" value="DHR-2_Lobe_B"/>
    <property type="match status" value="1"/>
</dbReference>
<feature type="domain" description="DOCKER" evidence="2">
    <location>
        <begin position="1"/>
        <end position="221"/>
    </location>
</feature>
<protein>
    <submittedName>
        <fullName evidence="3">DOCK family protein</fullName>
    </submittedName>
</protein>
<evidence type="ECO:0000313" key="3">
    <source>
        <dbReference type="EMBL" id="ELR23198.1"/>
    </source>
</evidence>
<dbReference type="KEGG" id="acan:ACA1_067820"/>
<sequence length="221" mass="24730">MQNKAVDPSEMDKSKVYVQIGAVNPHADSSRVTPHARNFHINSFIFETGYTAQGKNVAEGLARQQKKKIMFKTSLCFPYILARLPVVSTENVILTPLENAVELIENRVAALREQLETNPPRLNALHSVIQGSVVTMVNEGPLKICETFLPPGAIDPDTGKPYDPQLIAHLKEHMSAFVRMCGFAIRLSKSLISSEHIPFQNMVETKYLPLKETVSKYIEEQ</sequence>
<dbReference type="InterPro" id="IPR046773">
    <property type="entry name" value="DOCKER_Lobe_C"/>
</dbReference>
<dbReference type="Gene3D" id="1.20.58.740">
    <property type="match status" value="1"/>
</dbReference>
<keyword evidence="4" id="KW-1185">Reference proteome</keyword>
<dbReference type="RefSeq" id="XP_004352726.1">
    <property type="nucleotide sequence ID" value="XM_004352674.1"/>
</dbReference>
<dbReference type="Pfam" id="PF20421">
    <property type="entry name" value="DHR-2_Lobe_C"/>
    <property type="match status" value="1"/>
</dbReference>
<evidence type="ECO:0000313" key="4">
    <source>
        <dbReference type="Proteomes" id="UP000011083"/>
    </source>
</evidence>
<dbReference type="PROSITE" id="PS51651">
    <property type="entry name" value="DOCKER"/>
    <property type="match status" value="1"/>
</dbReference>
<comment type="similarity">
    <text evidence="1">Belongs to the DOCK family.</text>
</comment>
<dbReference type="OrthoDB" id="28194at2759"/>
<dbReference type="VEuPathDB" id="AmoebaDB:ACA1_067820"/>
<evidence type="ECO:0000259" key="2">
    <source>
        <dbReference type="PROSITE" id="PS51651"/>
    </source>
</evidence>
<dbReference type="GO" id="GO:0005085">
    <property type="term" value="F:guanyl-nucleotide exchange factor activity"/>
    <property type="evidence" value="ECO:0007669"/>
    <property type="project" value="InterPro"/>
</dbReference>
<dbReference type="GeneID" id="14924172"/>
<proteinExistence type="inferred from homology"/>
<gene>
    <name evidence="3" type="ORF">ACA1_067820</name>
</gene>
<dbReference type="PANTHER" id="PTHR23317:SF109">
    <property type="entry name" value="DOCK FAMILY PROTEIN"/>
    <property type="match status" value="1"/>
</dbReference>
<organism evidence="3 4">
    <name type="scientific">Acanthamoeba castellanii (strain ATCC 30010 / Neff)</name>
    <dbReference type="NCBI Taxonomy" id="1257118"/>
    <lineage>
        <taxon>Eukaryota</taxon>
        <taxon>Amoebozoa</taxon>
        <taxon>Discosea</taxon>
        <taxon>Longamoebia</taxon>
        <taxon>Centramoebida</taxon>
        <taxon>Acanthamoebidae</taxon>
        <taxon>Acanthamoeba</taxon>
    </lineage>
</organism>